<name>A0A0G3BIA1_9BURK</name>
<dbReference type="SUPFAM" id="SSF53822">
    <property type="entry name" value="Periplasmic binding protein-like I"/>
    <property type="match status" value="1"/>
</dbReference>
<comment type="subcellular location">
    <subcellularLocation>
        <location evidence="1">Cell membrane</location>
        <topology evidence="1">Lipid-anchor</topology>
    </subcellularLocation>
</comment>
<dbReference type="CDD" id="cd06354">
    <property type="entry name" value="PBP1_PrnA-like"/>
    <property type="match status" value="1"/>
</dbReference>
<comment type="similarity">
    <text evidence="2">Belongs to the BMP lipoprotein family.</text>
</comment>
<dbReference type="Proteomes" id="UP000035352">
    <property type="component" value="Chromosome"/>
</dbReference>
<dbReference type="OrthoDB" id="9784230at2"/>
<dbReference type="Gene3D" id="3.40.50.2300">
    <property type="match status" value="2"/>
</dbReference>
<evidence type="ECO:0000256" key="3">
    <source>
        <dbReference type="ARBA" id="ARBA00022475"/>
    </source>
</evidence>
<gene>
    <name evidence="9" type="primary">bmpA</name>
    <name evidence="9" type="ORF">AAW51_2483</name>
</gene>
<evidence type="ECO:0000256" key="4">
    <source>
        <dbReference type="ARBA" id="ARBA00022729"/>
    </source>
</evidence>
<dbReference type="KEGG" id="pbh:AAW51_2483"/>
<accession>A0A0G3BIA1</accession>
<feature type="chain" id="PRO_5002551558" evidence="7">
    <location>
        <begin position="30"/>
        <end position="336"/>
    </location>
</feature>
<evidence type="ECO:0000256" key="5">
    <source>
        <dbReference type="ARBA" id="ARBA00023136"/>
    </source>
</evidence>
<evidence type="ECO:0000313" key="10">
    <source>
        <dbReference type="Proteomes" id="UP000035352"/>
    </source>
</evidence>
<sequence>MNRHSLIRRAGLLALQSAAAALACAGALAQPAVVYDAGGKFDKSFNEAAYQGIERYKKETGTAYLEFEITNDTQREQALRRMAQKGADPIIAIGFAHTSALEKVAKQFPKSRFTLIDSVVEAPNVQSVVFKDQEGSFLAGLLAGLASKSGKVGFIGGMDVPLIRRFQCGYEHGVRYANPRAEVLSNMTGTTPTAWNDPTRGGELAKSQFSRGVDVVFAAAGATGLGVYQAAKDQGKLAIGVDSNQNHLQPGTMLTSMVKRVDVAVYTAAMAVKQGSWKPGTTVLGVKEQGVGVALDAHNARLLTPEMKQRLEAAQAAIVSGKLKVALHSQAGGCKF</sequence>
<dbReference type="STRING" id="413882.AAW51_2483"/>
<feature type="domain" description="ABC transporter substrate-binding protein PnrA-like" evidence="8">
    <location>
        <begin position="32"/>
        <end position="312"/>
    </location>
</feature>
<keyword evidence="6" id="KW-0449">Lipoprotein</keyword>
<keyword evidence="5" id="KW-0472">Membrane</keyword>
<protein>
    <submittedName>
        <fullName evidence="9">Membrane protein</fullName>
    </submittedName>
</protein>
<dbReference type="RefSeq" id="WP_047194871.1">
    <property type="nucleotide sequence ID" value="NZ_CP011371.1"/>
</dbReference>
<dbReference type="GO" id="GO:0005886">
    <property type="term" value="C:plasma membrane"/>
    <property type="evidence" value="ECO:0007669"/>
    <property type="project" value="UniProtKB-SubCell"/>
</dbReference>
<dbReference type="PANTHER" id="PTHR34296:SF2">
    <property type="entry name" value="ABC TRANSPORTER GUANOSINE-BINDING PROTEIN NUPN"/>
    <property type="match status" value="1"/>
</dbReference>
<dbReference type="EMBL" id="CP011371">
    <property type="protein sequence ID" value="AKJ29174.1"/>
    <property type="molecule type" value="Genomic_DNA"/>
</dbReference>
<evidence type="ECO:0000256" key="7">
    <source>
        <dbReference type="SAM" id="SignalP"/>
    </source>
</evidence>
<organism evidence="9 10">
    <name type="scientific">Caldimonas brevitalea</name>
    <dbReference type="NCBI Taxonomy" id="413882"/>
    <lineage>
        <taxon>Bacteria</taxon>
        <taxon>Pseudomonadati</taxon>
        <taxon>Pseudomonadota</taxon>
        <taxon>Betaproteobacteria</taxon>
        <taxon>Burkholderiales</taxon>
        <taxon>Sphaerotilaceae</taxon>
        <taxon>Caldimonas</taxon>
    </lineage>
</organism>
<dbReference type="InterPro" id="IPR028082">
    <property type="entry name" value="Peripla_BP_I"/>
</dbReference>
<evidence type="ECO:0000259" key="8">
    <source>
        <dbReference type="Pfam" id="PF02608"/>
    </source>
</evidence>
<dbReference type="InterPro" id="IPR003760">
    <property type="entry name" value="PnrA-like"/>
</dbReference>
<dbReference type="PROSITE" id="PS51257">
    <property type="entry name" value="PROKAR_LIPOPROTEIN"/>
    <property type="match status" value="1"/>
</dbReference>
<dbReference type="InterPro" id="IPR050957">
    <property type="entry name" value="BMP_lipoprotein"/>
</dbReference>
<proteinExistence type="inferred from homology"/>
<dbReference type="PATRIC" id="fig|413882.6.peg.2595"/>
<dbReference type="PANTHER" id="PTHR34296">
    <property type="entry name" value="TRANSCRIPTIONAL ACTIVATOR PROTEIN MED"/>
    <property type="match status" value="1"/>
</dbReference>
<reference evidence="9 10" key="1">
    <citation type="submission" date="2015-05" db="EMBL/GenBank/DDBJ databases">
        <authorList>
            <person name="Tang B."/>
            <person name="Yu Y."/>
        </authorList>
    </citation>
    <scope>NUCLEOTIDE SEQUENCE [LARGE SCALE GENOMIC DNA]</scope>
    <source>
        <strain evidence="9 10">DSM 7029</strain>
    </source>
</reference>
<evidence type="ECO:0000256" key="6">
    <source>
        <dbReference type="ARBA" id="ARBA00023288"/>
    </source>
</evidence>
<keyword evidence="4 7" id="KW-0732">Signal</keyword>
<dbReference type="Pfam" id="PF02608">
    <property type="entry name" value="Bmp"/>
    <property type="match status" value="1"/>
</dbReference>
<dbReference type="AlphaFoldDB" id="A0A0G3BIA1"/>
<keyword evidence="10" id="KW-1185">Reference proteome</keyword>
<evidence type="ECO:0000256" key="1">
    <source>
        <dbReference type="ARBA" id="ARBA00004193"/>
    </source>
</evidence>
<keyword evidence="3" id="KW-1003">Cell membrane</keyword>
<feature type="signal peptide" evidence="7">
    <location>
        <begin position="1"/>
        <end position="29"/>
    </location>
</feature>
<evidence type="ECO:0000313" key="9">
    <source>
        <dbReference type="EMBL" id="AKJ29174.1"/>
    </source>
</evidence>
<evidence type="ECO:0000256" key="2">
    <source>
        <dbReference type="ARBA" id="ARBA00008610"/>
    </source>
</evidence>